<dbReference type="AlphaFoldDB" id="A0A1C4WYV8"/>
<name>A0A1C4WYV8_9ACTN</name>
<evidence type="ECO:0000313" key="2">
    <source>
        <dbReference type="Proteomes" id="UP000183585"/>
    </source>
</evidence>
<organism evidence="1 2">
    <name type="scientific">Micromonospora carbonacea</name>
    <dbReference type="NCBI Taxonomy" id="47853"/>
    <lineage>
        <taxon>Bacteria</taxon>
        <taxon>Bacillati</taxon>
        <taxon>Actinomycetota</taxon>
        <taxon>Actinomycetes</taxon>
        <taxon>Micromonosporales</taxon>
        <taxon>Micromonosporaceae</taxon>
        <taxon>Micromonospora</taxon>
    </lineage>
</organism>
<keyword evidence="2" id="KW-1185">Reference proteome</keyword>
<accession>A0A1C4WYV8</accession>
<dbReference type="RefSeq" id="WP_074474167.1">
    <property type="nucleotide sequence ID" value="NZ_FMCT01000004.1"/>
</dbReference>
<reference evidence="2" key="1">
    <citation type="submission" date="2016-06" db="EMBL/GenBank/DDBJ databases">
        <authorList>
            <person name="Varghese N."/>
            <person name="Submissions Spin"/>
        </authorList>
    </citation>
    <scope>NUCLEOTIDE SEQUENCE [LARGE SCALE GENOMIC DNA]</scope>
    <source>
        <strain evidence="2">DSM 43168</strain>
    </source>
</reference>
<gene>
    <name evidence="1" type="ORF">GA0070563_104104</name>
</gene>
<dbReference type="Proteomes" id="UP000183585">
    <property type="component" value="Unassembled WGS sequence"/>
</dbReference>
<proteinExistence type="predicted"/>
<dbReference type="EMBL" id="FMCT01000004">
    <property type="protein sequence ID" value="SCF01051.1"/>
    <property type="molecule type" value="Genomic_DNA"/>
</dbReference>
<evidence type="ECO:0000313" key="1">
    <source>
        <dbReference type="EMBL" id="SCF01051.1"/>
    </source>
</evidence>
<protein>
    <submittedName>
        <fullName evidence="1">Uncharacterized protein</fullName>
    </submittedName>
</protein>
<sequence length="73" mass="8167">MNRYRPGDEVTATLDDTTGATVTATLTLRRVDRLGCGCQRLAADRPGPDQGRWTCRHVHLHTGCARHPREVNR</sequence>